<dbReference type="SUPFAM" id="SSF52540">
    <property type="entry name" value="P-loop containing nucleoside triphosphate hydrolases"/>
    <property type="match status" value="1"/>
</dbReference>
<dbReference type="EMBL" id="JAACFV010000050">
    <property type="protein sequence ID" value="KAF7508686.1"/>
    <property type="molecule type" value="Genomic_DNA"/>
</dbReference>
<dbReference type="Pfam" id="PF01734">
    <property type="entry name" value="Patatin"/>
    <property type="match status" value="1"/>
</dbReference>
<protein>
    <recommendedName>
        <fullName evidence="6">PNPLA domain-containing protein</fullName>
    </recommendedName>
</protein>
<feature type="transmembrane region" description="Helical" evidence="5">
    <location>
        <begin position="1280"/>
        <end position="1299"/>
    </location>
</feature>
<dbReference type="PRINTS" id="PR00364">
    <property type="entry name" value="DISEASERSIST"/>
</dbReference>
<sequence>MEPIKKSAMMPNPLGERGLCLLSLDGGGMRGLSSLKILQRLMAKINSERRQMGFDAVKPCEVFDLIGGTSTGGLIAIMLGRLGMDVDECITEYQRMISQIFKKKHLPIDWRGRLKGRFDTQVLIDSIMETMSTCNVSEAERLDSGKEKACKVFVCATSFETKSVVRLKSYRLVDDSDIQPTILEAARATSAATSFFDPAKIGTRRFVDGALGANNPVDEVWSEAQNIWCSQDGALEPLISCFVSIGTGHPGIRPMNEGALKVLTEDMIKIATETTRTAEAFESRHRGLAEQKRYFRFNVEQGLQDCGLEEHQKMGLVEAATDDYLAAQSQKSRLNHCVGHLKQKRDKSPIDLAQMVQESRDAEVKRELEESGTIHSADPQFIENINFVGRERELITISQHLRSAREKPSQGRICLWGPGGVGKTQLAASYALRSRHQYAKIFKLSARSLESLEEDFANIIYEVASVEPPDLPRDDSSKDAQQKPHQLLTKRSIRAVHQWFLTYNRNWLLIIDDVHIPGADINGFIPRTNRGDIIITSQNRQVGGYGTLVEVTELSPDEAVTILLNRANIFDEKPRSEAYPQAREIVQRLGCLALAVEHAGALIGHKGMEHYWESFHSDRITVLDPSEDPSTHHRESVFKTFCLSFDALQDKNLNAAKLLVQLSYLENTTVSEHMLLPNGKPAKGIENLGLYKDRLGYLDAVADLNALALAYRTEQDGVTFVSLHPLVHWMTRARLPKNVQWNWNRNAVRLLTTPLMDPSSREQFVTSSTFQHVVHVLDYSTTMPDDLVSRSDTFTLWKLLSCLLFDSYLNWHLLGRMEQLAIFSKHAMAVLEEAISNPECPTTEHDFTLALAMAEVSSEAVRYTTDIETPLIILKRFVSGQISLSAVAALDLSRNMTMSPDPSGNGKIPMPKINLWAMSLHRLIKMRVSDVHLLGFAHAIRKVSFWCVGRGKWPEALLLAKFSELPMSIWRRALFKFAVSPSEMVQSALDASQGKSLDGILDQLRRLGYSTDEGFSIAAMLDYCTILAKQQRYSEVETGIQWARNRHDLVDVQAMPTSINYTYYVWFSKALVVALVAQGRRDEAQMILLQTYRSIKQVSTNDNLTRLHVDYLMVRFHRQWNLDPPKPIEHYEAKIQERFNRMYASDRSHLLKAEGLAMGCILMAQGALEEAIVIVQSFVSASTEIVGEDHPLTRRAKRVLRAAKSEFEQDAKNTKNGDYWLHFGGGVFQREAKALGCWDESSNSSMALDTISWWEAAKTSSQPENVSIRTSIRGVRREECFLLALILVLIGPTVIFSLLAPYRTLMLLSSSILVVSWVAVRAAPDL</sequence>
<feature type="short sequence motif" description="DGA/G" evidence="4">
    <location>
        <begin position="208"/>
        <end position="210"/>
    </location>
</feature>
<dbReference type="InterPro" id="IPR002182">
    <property type="entry name" value="NB-ARC"/>
</dbReference>
<dbReference type="Gene3D" id="3.40.50.300">
    <property type="entry name" value="P-loop containing nucleotide triphosphate hydrolases"/>
    <property type="match status" value="1"/>
</dbReference>
<dbReference type="GO" id="GO:0016020">
    <property type="term" value="C:membrane"/>
    <property type="evidence" value="ECO:0007669"/>
    <property type="project" value="TreeGrafter"/>
</dbReference>
<organism evidence="7 8">
    <name type="scientific">Endocarpon pusillum</name>
    <dbReference type="NCBI Taxonomy" id="364733"/>
    <lineage>
        <taxon>Eukaryota</taxon>
        <taxon>Fungi</taxon>
        <taxon>Dikarya</taxon>
        <taxon>Ascomycota</taxon>
        <taxon>Pezizomycotina</taxon>
        <taxon>Eurotiomycetes</taxon>
        <taxon>Chaetothyriomycetidae</taxon>
        <taxon>Verrucariales</taxon>
        <taxon>Verrucariaceae</taxon>
        <taxon>Endocarpon</taxon>
    </lineage>
</organism>
<dbReference type="GO" id="GO:0047499">
    <property type="term" value="F:calcium-independent phospholipase A2 activity"/>
    <property type="evidence" value="ECO:0007669"/>
    <property type="project" value="TreeGrafter"/>
</dbReference>
<name>A0A8H7AKH4_9EURO</name>
<evidence type="ECO:0000256" key="4">
    <source>
        <dbReference type="PROSITE-ProRule" id="PRU01161"/>
    </source>
</evidence>
<dbReference type="Gene3D" id="3.40.1090.10">
    <property type="entry name" value="Cytosolic phospholipase A2 catalytic domain"/>
    <property type="match status" value="1"/>
</dbReference>
<keyword evidence="1 4" id="KW-0378">Hydrolase</keyword>
<dbReference type="InterPro" id="IPR027417">
    <property type="entry name" value="P-loop_NTPase"/>
</dbReference>
<dbReference type="GO" id="GO:0019369">
    <property type="term" value="P:arachidonate metabolic process"/>
    <property type="evidence" value="ECO:0007669"/>
    <property type="project" value="TreeGrafter"/>
</dbReference>
<dbReference type="PROSITE" id="PS51635">
    <property type="entry name" value="PNPLA"/>
    <property type="match status" value="1"/>
</dbReference>
<dbReference type="CDD" id="cd07216">
    <property type="entry name" value="Pat17_PNPLA8_PNPLA9_like3"/>
    <property type="match status" value="1"/>
</dbReference>
<feature type="active site" description="Nucleophile" evidence="4">
    <location>
        <position position="70"/>
    </location>
</feature>
<evidence type="ECO:0000256" key="3">
    <source>
        <dbReference type="ARBA" id="ARBA00023098"/>
    </source>
</evidence>
<dbReference type="InterPro" id="IPR002641">
    <property type="entry name" value="PNPLA_dom"/>
</dbReference>
<feature type="transmembrane region" description="Helical" evidence="5">
    <location>
        <begin position="1305"/>
        <end position="1323"/>
    </location>
</feature>
<evidence type="ECO:0000313" key="8">
    <source>
        <dbReference type="Proteomes" id="UP000606974"/>
    </source>
</evidence>
<dbReference type="Pfam" id="PF00931">
    <property type="entry name" value="NB-ARC"/>
    <property type="match status" value="1"/>
</dbReference>
<feature type="short sequence motif" description="GXSXG" evidence="4">
    <location>
        <begin position="68"/>
        <end position="72"/>
    </location>
</feature>
<dbReference type="PANTHER" id="PTHR24185">
    <property type="entry name" value="CALCIUM-INDEPENDENT PHOSPHOLIPASE A2-GAMMA"/>
    <property type="match status" value="1"/>
</dbReference>
<dbReference type="GO" id="GO:0016042">
    <property type="term" value="P:lipid catabolic process"/>
    <property type="evidence" value="ECO:0007669"/>
    <property type="project" value="UniProtKB-UniRule"/>
</dbReference>
<keyword evidence="3 4" id="KW-0443">Lipid metabolism</keyword>
<evidence type="ECO:0000313" key="7">
    <source>
        <dbReference type="EMBL" id="KAF7508686.1"/>
    </source>
</evidence>
<evidence type="ECO:0000256" key="1">
    <source>
        <dbReference type="ARBA" id="ARBA00022801"/>
    </source>
</evidence>
<feature type="short sequence motif" description="GXGXXG" evidence="4">
    <location>
        <begin position="26"/>
        <end position="31"/>
    </location>
</feature>
<dbReference type="InterPro" id="IPR016035">
    <property type="entry name" value="Acyl_Trfase/lysoPLipase"/>
</dbReference>
<dbReference type="SUPFAM" id="SSF52151">
    <property type="entry name" value="FabD/lysophospholipase-like"/>
    <property type="match status" value="1"/>
</dbReference>
<proteinExistence type="predicted"/>
<evidence type="ECO:0000256" key="5">
    <source>
        <dbReference type="SAM" id="Phobius"/>
    </source>
</evidence>
<comment type="caution">
    <text evidence="7">The sequence shown here is derived from an EMBL/GenBank/DDBJ whole genome shotgun (WGS) entry which is preliminary data.</text>
</comment>
<keyword evidence="2 4" id="KW-0442">Lipid degradation</keyword>
<keyword evidence="5" id="KW-1133">Transmembrane helix</keyword>
<keyword evidence="5" id="KW-0472">Membrane</keyword>
<feature type="domain" description="PNPLA" evidence="6">
    <location>
        <begin position="22"/>
        <end position="221"/>
    </location>
</feature>
<dbReference type="OrthoDB" id="1658288at2759"/>
<accession>A0A8H7AKH4</accession>
<dbReference type="PANTHER" id="PTHR24185:SF1">
    <property type="entry name" value="CALCIUM-INDEPENDENT PHOSPHOLIPASE A2-GAMMA"/>
    <property type="match status" value="1"/>
</dbReference>
<evidence type="ECO:0000256" key="2">
    <source>
        <dbReference type="ARBA" id="ARBA00022963"/>
    </source>
</evidence>
<feature type="active site" description="Proton acceptor" evidence="4">
    <location>
        <position position="208"/>
    </location>
</feature>
<dbReference type="GO" id="GO:0046486">
    <property type="term" value="P:glycerolipid metabolic process"/>
    <property type="evidence" value="ECO:0007669"/>
    <property type="project" value="UniProtKB-ARBA"/>
</dbReference>
<dbReference type="GO" id="GO:0043531">
    <property type="term" value="F:ADP binding"/>
    <property type="evidence" value="ECO:0007669"/>
    <property type="project" value="InterPro"/>
</dbReference>
<gene>
    <name evidence="7" type="ORF">GJ744_008933</name>
</gene>
<keyword evidence="8" id="KW-1185">Reference proteome</keyword>
<dbReference type="Proteomes" id="UP000606974">
    <property type="component" value="Unassembled WGS sequence"/>
</dbReference>
<evidence type="ECO:0000259" key="6">
    <source>
        <dbReference type="PROSITE" id="PS51635"/>
    </source>
</evidence>
<reference evidence="7" key="1">
    <citation type="submission" date="2020-02" db="EMBL/GenBank/DDBJ databases">
        <authorList>
            <person name="Palmer J.M."/>
        </authorList>
    </citation>
    <scope>NUCLEOTIDE SEQUENCE</scope>
    <source>
        <strain evidence="7">EPUS1.4</strain>
        <tissue evidence="7">Thallus</tissue>
    </source>
</reference>
<keyword evidence="5" id="KW-0812">Transmembrane</keyword>